<gene>
    <name evidence="1" type="ORF">KDL28_18510</name>
</gene>
<evidence type="ECO:0000313" key="2">
    <source>
        <dbReference type="Proteomes" id="UP001165283"/>
    </source>
</evidence>
<sequence>MTAQAEDLEAVLRAVVPDGAKAAVLGSSLGGGIIRAHAQHFGDERVAAAVLDV</sequence>
<dbReference type="Proteomes" id="UP001165283">
    <property type="component" value="Unassembled WGS sequence"/>
</dbReference>
<reference evidence="1" key="1">
    <citation type="submission" date="2021-04" db="EMBL/GenBank/DDBJ databases">
        <title>Pseudonocardia sp. nov., isolated from sandy soil of mangrove forest.</title>
        <authorList>
            <person name="Zan Z."/>
            <person name="Huang R."/>
            <person name="Liu W."/>
        </authorList>
    </citation>
    <scope>NUCLEOTIDE SEQUENCE</scope>
    <source>
        <strain evidence="1">S2-4</strain>
    </source>
</reference>
<comment type="caution">
    <text evidence="1">The sequence shown here is derived from an EMBL/GenBank/DDBJ whole genome shotgun (WGS) entry which is preliminary data.</text>
</comment>
<proteinExistence type="predicted"/>
<dbReference type="Gene3D" id="3.40.50.1820">
    <property type="entry name" value="alpha/beta hydrolase"/>
    <property type="match status" value="1"/>
</dbReference>
<dbReference type="SUPFAM" id="SSF53474">
    <property type="entry name" value="alpha/beta-Hydrolases"/>
    <property type="match status" value="1"/>
</dbReference>
<name>A0ABT1A240_9PSEU</name>
<keyword evidence="2" id="KW-1185">Reference proteome</keyword>
<dbReference type="RefSeq" id="WP_252440378.1">
    <property type="nucleotide sequence ID" value="NZ_JAGSOV010000039.1"/>
</dbReference>
<organism evidence="1 2">
    <name type="scientific">Pseudonocardia humida</name>
    <dbReference type="NCBI Taxonomy" id="2800819"/>
    <lineage>
        <taxon>Bacteria</taxon>
        <taxon>Bacillati</taxon>
        <taxon>Actinomycetota</taxon>
        <taxon>Actinomycetes</taxon>
        <taxon>Pseudonocardiales</taxon>
        <taxon>Pseudonocardiaceae</taxon>
        <taxon>Pseudonocardia</taxon>
    </lineage>
</organism>
<protein>
    <recommendedName>
        <fullName evidence="3">Serine aminopeptidase S33 family</fullName>
    </recommendedName>
</protein>
<dbReference type="EMBL" id="JAGSOV010000039">
    <property type="protein sequence ID" value="MCO1657057.1"/>
    <property type="molecule type" value="Genomic_DNA"/>
</dbReference>
<evidence type="ECO:0000313" key="1">
    <source>
        <dbReference type="EMBL" id="MCO1657057.1"/>
    </source>
</evidence>
<evidence type="ECO:0008006" key="3">
    <source>
        <dbReference type="Google" id="ProtNLM"/>
    </source>
</evidence>
<accession>A0ABT1A240</accession>
<dbReference type="InterPro" id="IPR029058">
    <property type="entry name" value="AB_hydrolase_fold"/>
</dbReference>